<dbReference type="GO" id="GO:0007018">
    <property type="term" value="P:microtubule-based movement"/>
    <property type="evidence" value="ECO:0007669"/>
    <property type="project" value="InterPro"/>
</dbReference>
<dbReference type="GO" id="GO:0003777">
    <property type="term" value="F:microtubule motor activity"/>
    <property type="evidence" value="ECO:0007669"/>
    <property type="project" value="InterPro"/>
</dbReference>
<dbReference type="Pfam" id="PF00225">
    <property type="entry name" value="Kinesin"/>
    <property type="match status" value="1"/>
</dbReference>
<organism evidence="9">
    <name type="scientific">Entamoeba dispar (strain ATCC PRA-260 / SAW760)</name>
    <dbReference type="NCBI Taxonomy" id="370354"/>
    <lineage>
        <taxon>Eukaryota</taxon>
        <taxon>Amoebozoa</taxon>
        <taxon>Evosea</taxon>
        <taxon>Archamoebae</taxon>
        <taxon>Mastigamoebida</taxon>
        <taxon>Entamoebidae</taxon>
        <taxon>Entamoeba</taxon>
    </lineage>
</organism>
<dbReference type="GO" id="GO:0051231">
    <property type="term" value="P:spindle elongation"/>
    <property type="evidence" value="ECO:0007669"/>
    <property type="project" value="TreeGrafter"/>
</dbReference>
<dbReference type="CDD" id="cd00106">
    <property type="entry name" value="KISc"/>
    <property type="match status" value="1"/>
</dbReference>
<accession>B0ESD8</accession>
<keyword evidence="2 4" id="KW-0547">Nucleotide-binding</keyword>
<feature type="domain" description="Kinesin motor" evidence="7">
    <location>
        <begin position="5"/>
        <end position="341"/>
    </location>
</feature>
<evidence type="ECO:0000313" key="9">
    <source>
        <dbReference type="Proteomes" id="UP000008076"/>
    </source>
</evidence>
<dbReference type="EMBL" id="DS550638">
    <property type="protein sequence ID" value="EDR22562.1"/>
    <property type="molecule type" value="Genomic_DNA"/>
</dbReference>
<keyword evidence="8" id="KW-0560">Oxidoreductase</keyword>
<comment type="similarity">
    <text evidence="4 5">Belongs to the TRAFAC class myosin-kinesin ATPase superfamily. Kinesin family.</text>
</comment>
<dbReference type="RefSeq" id="XP_001740996.1">
    <property type="nucleotide sequence ID" value="XM_001740944.1"/>
</dbReference>
<feature type="binding site" evidence="4">
    <location>
        <begin position="84"/>
        <end position="91"/>
    </location>
    <ligand>
        <name>ATP</name>
        <dbReference type="ChEBI" id="CHEBI:30616"/>
    </ligand>
</feature>
<dbReference type="GO" id="GO:0005875">
    <property type="term" value="C:microtubule associated complex"/>
    <property type="evidence" value="ECO:0007669"/>
    <property type="project" value="TreeGrafter"/>
</dbReference>
<evidence type="ECO:0000256" key="3">
    <source>
        <dbReference type="ARBA" id="ARBA00022840"/>
    </source>
</evidence>
<keyword evidence="4 5" id="KW-0505">Motor protein</keyword>
<dbReference type="PANTHER" id="PTHR47969">
    <property type="entry name" value="CHROMOSOME-ASSOCIATED KINESIN KIF4A-RELATED"/>
    <property type="match status" value="1"/>
</dbReference>
<reference evidence="9" key="1">
    <citation type="submission" date="2007-12" db="EMBL/GenBank/DDBJ databases">
        <title>Annotation of Entamoeba dispar SAW760.</title>
        <authorList>
            <person name="Lorenzi H."/>
            <person name="Inman J."/>
            <person name="Schobel S."/>
            <person name="Amedeo P."/>
            <person name="Caler E."/>
        </authorList>
    </citation>
    <scope>NUCLEOTIDE SEQUENCE [LARGE SCALE GENOMIC DNA]</scope>
    <source>
        <strain evidence="9">ATCC PRA-260 / SAW760</strain>
    </source>
</reference>
<name>B0ESD8_ENTDS</name>
<dbReference type="InterPro" id="IPR036961">
    <property type="entry name" value="Kinesin_motor_dom_sf"/>
</dbReference>
<evidence type="ECO:0000256" key="1">
    <source>
        <dbReference type="ARBA" id="ARBA00022448"/>
    </source>
</evidence>
<evidence type="ECO:0000313" key="8">
    <source>
        <dbReference type="EMBL" id="EDR22562.1"/>
    </source>
</evidence>
<protein>
    <recommendedName>
        <fullName evidence="5">Kinesin-like protein</fullName>
    </recommendedName>
</protein>
<dbReference type="OrthoDB" id="3176171at2759"/>
<evidence type="ECO:0000256" key="4">
    <source>
        <dbReference type="PROSITE-ProRule" id="PRU00283"/>
    </source>
</evidence>
<keyword evidence="9" id="KW-1185">Reference proteome</keyword>
<dbReference type="GO" id="GO:0005874">
    <property type="term" value="C:microtubule"/>
    <property type="evidence" value="ECO:0007669"/>
    <property type="project" value="UniProtKB-KW"/>
</dbReference>
<evidence type="ECO:0000256" key="6">
    <source>
        <dbReference type="SAM" id="Coils"/>
    </source>
</evidence>
<evidence type="ECO:0000259" key="7">
    <source>
        <dbReference type="PROSITE" id="PS50067"/>
    </source>
</evidence>
<dbReference type="GO" id="GO:0016491">
    <property type="term" value="F:oxidoreductase activity"/>
    <property type="evidence" value="ECO:0007669"/>
    <property type="project" value="UniProtKB-KW"/>
</dbReference>
<dbReference type="InterPro" id="IPR027640">
    <property type="entry name" value="Kinesin-like_fam"/>
</dbReference>
<dbReference type="PROSITE" id="PS00411">
    <property type="entry name" value="KINESIN_MOTOR_1"/>
    <property type="match status" value="1"/>
</dbReference>
<dbReference type="SMART" id="SM00129">
    <property type="entry name" value="KISc"/>
    <property type="match status" value="1"/>
</dbReference>
<dbReference type="VEuPathDB" id="AmoebaDB:EDI_043400"/>
<dbReference type="OMA" id="YVQIYCE"/>
<gene>
    <name evidence="8" type="ORF">EDI_043400</name>
</gene>
<evidence type="ECO:0000256" key="2">
    <source>
        <dbReference type="ARBA" id="ARBA00022741"/>
    </source>
</evidence>
<dbReference type="PROSITE" id="PS50067">
    <property type="entry name" value="KINESIN_MOTOR_2"/>
    <property type="match status" value="1"/>
</dbReference>
<dbReference type="eggNOG" id="KOG4280">
    <property type="taxonomic scope" value="Eukaryota"/>
</dbReference>
<dbReference type="GO" id="GO:0005524">
    <property type="term" value="F:ATP binding"/>
    <property type="evidence" value="ECO:0007669"/>
    <property type="project" value="UniProtKB-UniRule"/>
</dbReference>
<dbReference type="InterPro" id="IPR019821">
    <property type="entry name" value="Kinesin_motor_CS"/>
</dbReference>
<dbReference type="SUPFAM" id="SSF52540">
    <property type="entry name" value="P-loop containing nucleoside triphosphate hydrolases"/>
    <property type="match status" value="1"/>
</dbReference>
<keyword evidence="1" id="KW-0813">Transport</keyword>
<keyword evidence="3 4" id="KW-0067">ATP-binding</keyword>
<dbReference type="InterPro" id="IPR027417">
    <property type="entry name" value="P-loop_NTPase"/>
</dbReference>
<feature type="coiled-coil region" evidence="6">
    <location>
        <begin position="402"/>
        <end position="433"/>
    </location>
</feature>
<dbReference type="Proteomes" id="UP000008076">
    <property type="component" value="Unassembled WGS sequence"/>
</dbReference>
<keyword evidence="5" id="KW-0493">Microtubule</keyword>
<keyword evidence="6" id="KW-0175">Coiled coil</keyword>
<sequence>MMNSSVSVAIRIRPQNEREVNDVCIKAENNKTLVYFSEELKGESFNFDYVADQKTSQKDVFTQIGIPLVETALNGYNSTLFAYGQTGSGKTFTTFGNCDVEEEQGIIPRSLKYLFEKVNTQMDTGSGIIYSMTCSMQEIYNEQVIDLIDKNKIKTELSMVAVSGDDDKRKRKNDLSNEQIVITSWEEAWEIIQKGFTLRHTSATLSNDRSSRSHCIFTVFISKLENGIGKKVESTSKLTFVDLAGSERQSNTGAKGKLLKEAANINRSLVVFGRVIHGLVQASTGKSDVFIPYRDSRLTFMLKDSLGGNCKTVIIGTVSPSLSSIKETSSTIKFCFSSRNIQCIIKRNAVYTGTPDEMKEEIERLRLENEQLKRGNGIIIGADKLEKAKSQIRHLEYTVFAKMDQERILRDEKKELEEKLKKKDDIVARWLQNEETFKKTVEALQKQILGLRKGNSKIVSDAMKIEIEKWKKIAQNNAKIETLQLENDELKDKIEKLQPTEDKTEELNRIIMEKTDEITIISKQLREVTETKEELIKERDALKLDATRYVEKEFKQKITDLDTEIIEYKTALSDREKIIEELHLEIDNLYKDNEQFVIYIDELKKALDKYSRKSVRELKEEVCGKEEPPK</sequence>
<dbReference type="InterPro" id="IPR001752">
    <property type="entry name" value="Kinesin_motor_dom"/>
</dbReference>
<dbReference type="PANTHER" id="PTHR47969:SF29">
    <property type="entry name" value="KINESIN-LIKE PROTEIN"/>
    <property type="match status" value="1"/>
</dbReference>
<dbReference type="KEGG" id="edi:EDI_043400"/>
<proteinExistence type="inferred from homology"/>
<dbReference type="AlphaFoldDB" id="B0ESD8"/>
<evidence type="ECO:0000256" key="5">
    <source>
        <dbReference type="RuleBase" id="RU000394"/>
    </source>
</evidence>
<feature type="coiled-coil region" evidence="6">
    <location>
        <begin position="473"/>
        <end position="552"/>
    </location>
</feature>
<dbReference type="GO" id="GO:0008017">
    <property type="term" value="F:microtubule binding"/>
    <property type="evidence" value="ECO:0007669"/>
    <property type="project" value="InterPro"/>
</dbReference>
<dbReference type="PRINTS" id="PR00380">
    <property type="entry name" value="KINESINHEAVY"/>
</dbReference>
<dbReference type="Gene3D" id="3.40.850.10">
    <property type="entry name" value="Kinesin motor domain"/>
    <property type="match status" value="1"/>
</dbReference>
<dbReference type="GeneID" id="5886184"/>
<dbReference type="GO" id="GO:0007052">
    <property type="term" value="P:mitotic spindle organization"/>
    <property type="evidence" value="ECO:0007669"/>
    <property type="project" value="TreeGrafter"/>
</dbReference>